<dbReference type="Pfam" id="PF00004">
    <property type="entry name" value="AAA"/>
    <property type="match status" value="1"/>
</dbReference>
<gene>
    <name evidence="4" type="primary">LOC108563422</name>
</gene>
<evidence type="ECO:0000259" key="2">
    <source>
        <dbReference type="Pfam" id="PF00004"/>
    </source>
</evidence>
<proteinExistence type="predicted"/>
<dbReference type="InterPro" id="IPR052267">
    <property type="entry name" value="N-DRC_Component"/>
</dbReference>
<protein>
    <submittedName>
        <fullName evidence="4">IQ and AAA domain-containing protein 1</fullName>
    </submittedName>
</protein>
<dbReference type="PANTHER" id="PTHR14690:SF0">
    <property type="entry name" value="IQ MOTIF CONTAINING WITH AAA DOMAIN 1"/>
    <property type="match status" value="1"/>
</dbReference>
<evidence type="ECO:0000313" key="4">
    <source>
        <dbReference type="RefSeq" id="XP_017777581.1"/>
    </source>
</evidence>
<dbReference type="PROSITE" id="PS50096">
    <property type="entry name" value="IQ"/>
    <property type="match status" value="1"/>
</dbReference>
<dbReference type="InterPro" id="IPR003959">
    <property type="entry name" value="ATPase_AAA_core"/>
</dbReference>
<evidence type="ECO:0000256" key="1">
    <source>
        <dbReference type="SAM" id="MobiDB-lite"/>
    </source>
</evidence>
<dbReference type="Gene3D" id="3.40.50.300">
    <property type="entry name" value="P-loop containing nucleotide triphosphate hydrolases"/>
    <property type="match status" value="1"/>
</dbReference>
<feature type="domain" description="ATPase AAA-type core" evidence="2">
    <location>
        <begin position="549"/>
        <end position="680"/>
    </location>
</feature>
<accession>A0ABM1MSN1</accession>
<dbReference type="InterPro" id="IPR000048">
    <property type="entry name" value="IQ_motif_EF-hand-BS"/>
</dbReference>
<feature type="compositionally biased region" description="Polar residues" evidence="1">
    <location>
        <begin position="317"/>
        <end position="333"/>
    </location>
</feature>
<feature type="compositionally biased region" description="Basic residues" evidence="1">
    <location>
        <begin position="441"/>
        <end position="463"/>
    </location>
</feature>
<name>A0ABM1MSN1_NICVS</name>
<dbReference type="PANTHER" id="PTHR14690">
    <property type="entry name" value="IQ MOTIF CONTAINING WITH AAA DOMAIN 1"/>
    <property type="match status" value="1"/>
</dbReference>
<dbReference type="SUPFAM" id="SSF52540">
    <property type="entry name" value="P-loop containing nucleoside triphosphate hydrolases"/>
    <property type="match status" value="1"/>
</dbReference>
<keyword evidence="3" id="KW-1185">Reference proteome</keyword>
<dbReference type="GeneID" id="108563422"/>
<dbReference type="InterPro" id="IPR027417">
    <property type="entry name" value="P-loop_NTPase"/>
</dbReference>
<sequence length="803" mass="93398">MSHKSYDLLWRATHELLTSIVESEPQQADVRQQRKQLATLYLRYITAANGFTECVDQIVQPQKRILISKLLTATLGRICELKSDLVEADLNEYTHCGDVLDSLKLTPRDVDLIIPNYFRLERKEELDYRKGIIDSVLEKLGLLHKIEVKTPLSEQQAILLLQTHERARQGRLRAQFMKEIKNLKERNKPQQGEDDEESEAKISLPAALCIQKVWRGYQARRATRKKKIQEMLLIGMIPNKKKNNEELMKSLQNMDARRKLQEIRKKHYEAVVVKCKNKLEKHQRALVLEQLSDQVRSWLYEYREQTGKIPDYTVSERSTSRMLISRQGTGTDSELSKSTQISSKESKKSKKSKDIKEEIEEETAPKTSISMFLPELNFCKEEYEENWKNKDESQNPNQYHYLDIIENEQMENMENDLRKVVDEMMRVELQLLQEALDRDRGHKKIRKSSKKSKRSSKKSKKKKEKDLTPDRTTESLFEELIANGIIKRYPEVFLKDFIGERSYHTAVPHNTGKDPKVFLGDIRQILAEFCIIPMLHPQLHDTTPHIKSLLLAGSEGSGKDFLVHAICNEIGATLFDLTPANIVGKYPGKSGLIMLLHLVMKVARLMQPSIIFMDNAEKPFMKKVPKSDKSDPKRLKKDLPKIIKNFDIEDRIIFIGVTNCPWNADQKLLQQVYQKFIFIPRPEYSSRFAFWNQMLQDLDGISWHFNFSGVSRISDGYTIGVIMSALNEVLTVKRKLQLRVKPLNPLEIINALAKRVPVYKEEDEAMANWWMKTPMCKRRTKAIESLIEMEEEMKAKQANAKRK</sequence>
<evidence type="ECO:0000313" key="3">
    <source>
        <dbReference type="Proteomes" id="UP000695000"/>
    </source>
</evidence>
<dbReference type="Proteomes" id="UP000695000">
    <property type="component" value="Unplaced"/>
</dbReference>
<dbReference type="Pfam" id="PF00612">
    <property type="entry name" value="IQ"/>
    <property type="match status" value="1"/>
</dbReference>
<dbReference type="CDD" id="cd23767">
    <property type="entry name" value="IQCD"/>
    <property type="match status" value="1"/>
</dbReference>
<reference evidence="4" key="1">
    <citation type="submission" date="2025-08" db="UniProtKB">
        <authorList>
            <consortium name="RefSeq"/>
        </authorList>
    </citation>
    <scope>IDENTIFICATION</scope>
    <source>
        <tissue evidence="4">Whole Larva</tissue>
    </source>
</reference>
<organism evidence="3 4">
    <name type="scientific">Nicrophorus vespilloides</name>
    <name type="common">Boreal carrion beetle</name>
    <dbReference type="NCBI Taxonomy" id="110193"/>
    <lineage>
        <taxon>Eukaryota</taxon>
        <taxon>Metazoa</taxon>
        <taxon>Ecdysozoa</taxon>
        <taxon>Arthropoda</taxon>
        <taxon>Hexapoda</taxon>
        <taxon>Insecta</taxon>
        <taxon>Pterygota</taxon>
        <taxon>Neoptera</taxon>
        <taxon>Endopterygota</taxon>
        <taxon>Coleoptera</taxon>
        <taxon>Polyphaga</taxon>
        <taxon>Staphyliniformia</taxon>
        <taxon>Silphidae</taxon>
        <taxon>Nicrophorinae</taxon>
        <taxon>Nicrophorus</taxon>
    </lineage>
</organism>
<dbReference type="RefSeq" id="XP_017777581.1">
    <property type="nucleotide sequence ID" value="XM_017922092.1"/>
</dbReference>
<feature type="region of interest" description="Disordered" evidence="1">
    <location>
        <begin position="317"/>
        <end position="364"/>
    </location>
</feature>
<feature type="region of interest" description="Disordered" evidence="1">
    <location>
        <begin position="438"/>
        <end position="470"/>
    </location>
</feature>